<feature type="region of interest" description="Disordered" evidence="1">
    <location>
        <begin position="1"/>
        <end position="20"/>
    </location>
</feature>
<name>A0A7S1HUK7_9EUGL</name>
<sequence>MPPPMAARDDGTVLPGSLISSGAYPPAMHSALAASVEPTTFDSGNENTIFRPIDSGNGDTPNELPTVEPGEPPSEERFLKHKLICKAKIKEWHTPVPTGYGVVLRDGQVLAVYRSQMEGCVAWEGDLSVDVVENEQWHIGIQRPADNLFQYQHAPEDNFGTLRAKE</sequence>
<feature type="region of interest" description="Disordered" evidence="1">
    <location>
        <begin position="38"/>
        <end position="75"/>
    </location>
</feature>
<evidence type="ECO:0000313" key="2">
    <source>
        <dbReference type="EMBL" id="CAD8991707.1"/>
    </source>
</evidence>
<feature type="compositionally biased region" description="Polar residues" evidence="1">
    <location>
        <begin position="38"/>
        <end position="48"/>
    </location>
</feature>
<protein>
    <submittedName>
        <fullName evidence="2">Uncharacterized protein</fullName>
    </submittedName>
</protein>
<proteinExistence type="predicted"/>
<accession>A0A7S1HUK7</accession>
<gene>
    <name evidence="2" type="ORF">EGYM00392_LOCUS2750</name>
</gene>
<organism evidence="2">
    <name type="scientific">Eutreptiella gymnastica</name>
    <dbReference type="NCBI Taxonomy" id="73025"/>
    <lineage>
        <taxon>Eukaryota</taxon>
        <taxon>Discoba</taxon>
        <taxon>Euglenozoa</taxon>
        <taxon>Euglenida</taxon>
        <taxon>Spirocuta</taxon>
        <taxon>Euglenophyceae</taxon>
        <taxon>Eutreptiales</taxon>
        <taxon>Eutreptiaceae</taxon>
        <taxon>Eutreptiella</taxon>
    </lineage>
</organism>
<dbReference type="AlphaFoldDB" id="A0A7S1HUK7"/>
<dbReference type="EMBL" id="HBGA01007613">
    <property type="protein sequence ID" value="CAD8991707.1"/>
    <property type="molecule type" value="Transcribed_RNA"/>
</dbReference>
<evidence type="ECO:0000256" key="1">
    <source>
        <dbReference type="SAM" id="MobiDB-lite"/>
    </source>
</evidence>
<reference evidence="2" key="1">
    <citation type="submission" date="2021-01" db="EMBL/GenBank/DDBJ databases">
        <authorList>
            <person name="Corre E."/>
            <person name="Pelletier E."/>
            <person name="Niang G."/>
            <person name="Scheremetjew M."/>
            <person name="Finn R."/>
            <person name="Kale V."/>
            <person name="Holt S."/>
            <person name="Cochrane G."/>
            <person name="Meng A."/>
            <person name="Brown T."/>
            <person name="Cohen L."/>
        </authorList>
    </citation>
    <scope>NUCLEOTIDE SEQUENCE</scope>
    <source>
        <strain evidence="2">NIES-381</strain>
    </source>
</reference>